<evidence type="ECO:0000313" key="7">
    <source>
        <dbReference type="Proteomes" id="UP000040576"/>
    </source>
</evidence>
<evidence type="ECO:0000256" key="2">
    <source>
        <dbReference type="ARBA" id="ARBA00022801"/>
    </source>
</evidence>
<dbReference type="EMBL" id="CCRF01000041">
    <property type="protein sequence ID" value="CEE01119.1"/>
    <property type="molecule type" value="Genomic_DNA"/>
</dbReference>
<dbReference type="PATRIC" id="fig|35841.7.peg.1771"/>
<evidence type="ECO:0000313" key="4">
    <source>
        <dbReference type="EMBL" id="CEE01119.1"/>
    </source>
</evidence>
<dbReference type="PANTHER" id="PTHR10655">
    <property type="entry name" value="LYSOPHOSPHOLIPASE-RELATED"/>
    <property type="match status" value="1"/>
</dbReference>
<dbReference type="SUPFAM" id="SSF53474">
    <property type="entry name" value="alpha/beta-Hydrolases"/>
    <property type="match status" value="1"/>
</dbReference>
<dbReference type="InterPro" id="IPR029058">
    <property type="entry name" value="AB_hydrolase_fold"/>
</dbReference>
<evidence type="ECO:0000313" key="6">
    <source>
        <dbReference type="Proteomes" id="UP000032076"/>
    </source>
</evidence>
<proteinExistence type="inferred from homology"/>
<organism evidence="4 7">
    <name type="scientific">Caldibacillus thermoamylovorans</name>
    <dbReference type="NCBI Taxonomy" id="35841"/>
    <lineage>
        <taxon>Bacteria</taxon>
        <taxon>Bacillati</taxon>
        <taxon>Bacillota</taxon>
        <taxon>Bacilli</taxon>
        <taxon>Bacillales</taxon>
        <taxon>Bacillaceae</taxon>
        <taxon>Caldibacillus</taxon>
    </lineage>
</organism>
<keyword evidence="2 4" id="KW-0378">Hydrolase</keyword>
<dbReference type="InterPro" id="IPR050565">
    <property type="entry name" value="LYPA1-2/EST-like"/>
</dbReference>
<evidence type="ECO:0000259" key="3">
    <source>
        <dbReference type="Pfam" id="PF02230"/>
    </source>
</evidence>
<dbReference type="InterPro" id="IPR003140">
    <property type="entry name" value="PLipase/COase/thioEstase"/>
</dbReference>
<dbReference type="Pfam" id="PF02230">
    <property type="entry name" value="Abhydrolase_2"/>
    <property type="match status" value="1"/>
</dbReference>
<dbReference type="EC" id="3.1.1.1" evidence="4"/>
<comment type="similarity">
    <text evidence="1">Belongs to the AB hydrolase superfamily. AB hydrolase 2 family.</text>
</comment>
<dbReference type="EMBL" id="JXLU01000127">
    <property type="protein sequence ID" value="KIO71441.1"/>
    <property type="molecule type" value="Genomic_DNA"/>
</dbReference>
<keyword evidence="7" id="KW-1185">Reference proteome</keyword>
<reference evidence="4 7" key="1">
    <citation type="submission" date="2014-07" db="EMBL/GenBank/DDBJ databases">
        <authorList>
            <person name="Wibberg Daniel"/>
        </authorList>
    </citation>
    <scope>NUCLEOTIDE SEQUENCE [LARGE SCALE GENOMIC DNA]</scope>
</reference>
<feature type="domain" description="Phospholipase/carboxylesterase/thioesterase" evidence="3">
    <location>
        <begin position="18"/>
        <end position="209"/>
    </location>
</feature>
<evidence type="ECO:0000313" key="5">
    <source>
        <dbReference type="EMBL" id="KIO71441.1"/>
    </source>
</evidence>
<dbReference type="Proteomes" id="UP000040576">
    <property type="component" value="Unassembled WGS sequence"/>
</dbReference>
<dbReference type="GO" id="GO:0106435">
    <property type="term" value="F:carboxylesterase activity"/>
    <property type="evidence" value="ECO:0007669"/>
    <property type="project" value="UniProtKB-EC"/>
</dbReference>
<dbReference type="AlphaFoldDB" id="A0A090KR12"/>
<dbReference type="Gene3D" id="3.40.50.1820">
    <property type="entry name" value="alpha/beta hydrolase"/>
    <property type="match status" value="1"/>
</dbReference>
<accession>A0A090KR12</accession>
<sequence>MQAPLYFNLMKPKTIETDKKYPAIFLLHGMGSNELDLPPLVQAFNEKMFIFSLRGPIVQPPGYAFFTMEDLGQPNENSFKQTIKMVDDFILFATKTYPIDEYNLFLMGFSQGAILSMTYAIIHLGKIKGVLALSGYIPAFIKAEYKNTELAHLNLFISHGEDDPVLPFSWGVASKEFLQERGANVTFKSYQAGHWVTQENFEDIQVWLKDRLQ</sequence>
<reference evidence="5 6" key="2">
    <citation type="submission" date="2015-01" db="EMBL/GenBank/DDBJ databases">
        <title>Draft Genome Sequences of Four Bacillus thermoamylovorans Strains, Isolated From Food Products.</title>
        <authorList>
            <person name="Krawcyk A.O."/>
            <person name="Berendsen E.M."/>
            <person name="Eijlander R.T."/>
            <person name="de Jong A."/>
            <person name="Wells-Bennik M."/>
            <person name="Kuipers O.P."/>
        </authorList>
    </citation>
    <scope>NUCLEOTIDE SEQUENCE [LARGE SCALE GENOMIC DNA]</scope>
    <source>
        <strain evidence="5 6">B4167</strain>
    </source>
</reference>
<dbReference type="RefSeq" id="WP_051989038.1">
    <property type="nucleotide sequence ID" value="NZ_JAMAYU010000002.1"/>
</dbReference>
<name>A0A090KR12_9BACI</name>
<dbReference type="Proteomes" id="UP000032076">
    <property type="component" value="Unassembled WGS sequence"/>
</dbReference>
<dbReference type="PANTHER" id="PTHR10655:SF17">
    <property type="entry name" value="LYSOPHOSPHOLIPASE-LIKE PROTEIN 1"/>
    <property type="match status" value="1"/>
</dbReference>
<protein>
    <submittedName>
        <fullName evidence="4">Carboxylesterase 2</fullName>
        <ecNumber evidence="4">3.1.1.1</ecNumber>
    </submittedName>
</protein>
<gene>
    <name evidence="5" type="ORF">B4167_3698</name>
    <name evidence="4" type="ORF">BT1A1_1287</name>
</gene>
<evidence type="ECO:0000256" key="1">
    <source>
        <dbReference type="ARBA" id="ARBA00006499"/>
    </source>
</evidence>